<keyword evidence="9" id="KW-1185">Reference proteome</keyword>
<dbReference type="Pfam" id="PF12017">
    <property type="entry name" value="Tnp_P_element"/>
    <property type="match status" value="1"/>
</dbReference>
<accession>A0A8S1A7D1</accession>
<evidence type="ECO:0000313" key="9">
    <source>
        <dbReference type="Proteomes" id="UP000494106"/>
    </source>
</evidence>
<keyword evidence="6" id="KW-0175">Coiled coil</keyword>
<name>A0A8S1A7D1_ARCPL</name>
<evidence type="ECO:0000259" key="7">
    <source>
        <dbReference type="PROSITE" id="PS50950"/>
    </source>
</evidence>
<dbReference type="AlphaFoldDB" id="A0A8S1A7D1"/>
<dbReference type="PANTHER" id="PTHR47577:SF2">
    <property type="entry name" value="THAP DOMAIN CONTAINING 9"/>
    <property type="match status" value="1"/>
</dbReference>
<keyword evidence="4 5" id="KW-0238">DNA-binding</keyword>
<dbReference type="GO" id="GO:0008270">
    <property type="term" value="F:zinc ion binding"/>
    <property type="evidence" value="ECO:0007669"/>
    <property type="project" value="UniProtKB-KW"/>
</dbReference>
<dbReference type="InterPro" id="IPR006612">
    <property type="entry name" value="THAP_Znf"/>
</dbReference>
<dbReference type="InterPro" id="IPR038441">
    <property type="entry name" value="THAP_Znf_sf"/>
</dbReference>
<keyword evidence="2 5" id="KW-0863">Zinc-finger</keyword>
<feature type="domain" description="THAP-type" evidence="7">
    <location>
        <begin position="1"/>
        <end position="88"/>
    </location>
</feature>
<protein>
    <recommendedName>
        <fullName evidence="7">THAP-type domain-containing protein</fullName>
    </recommendedName>
</protein>
<evidence type="ECO:0000256" key="5">
    <source>
        <dbReference type="PROSITE-ProRule" id="PRU00309"/>
    </source>
</evidence>
<dbReference type="InterPro" id="IPR048367">
    <property type="entry name" value="TNP-like_RNaseH_C"/>
</dbReference>
<dbReference type="Proteomes" id="UP000494106">
    <property type="component" value="Unassembled WGS sequence"/>
</dbReference>
<dbReference type="EMBL" id="CADEBC010000505">
    <property type="protein sequence ID" value="CAB3240442.1"/>
    <property type="molecule type" value="Genomic_DNA"/>
</dbReference>
<reference evidence="8 9" key="1">
    <citation type="submission" date="2020-04" db="EMBL/GenBank/DDBJ databases">
        <authorList>
            <person name="Wallbank WR R."/>
            <person name="Pardo Diaz C."/>
            <person name="Kozak K."/>
            <person name="Martin S."/>
            <person name="Jiggins C."/>
            <person name="Moest M."/>
            <person name="Warren A I."/>
            <person name="Byers J.R.P. K."/>
            <person name="Montejo-Kovacevich G."/>
            <person name="Yen C E."/>
        </authorList>
    </citation>
    <scope>NUCLEOTIDE SEQUENCE [LARGE SCALE GENOMIC DNA]</scope>
</reference>
<sequence length="783" mass="90319">MPWCVLRYCSNNSRNTAKCKGITFHRFPRPSNDKREKWIKFVQNNRCEETWLPSDHSYICSLHFREDDKYITKGGRHFLKKSAVPYDEQEVSAHGAIESISEPVSESESIFDSPRKIILKRQIRNLTSAKKRITDKFKNVQRQNRNLKKKYESLNLLVKSLKTKFQLGALAENNLLAKAELVEIYKRMMKSKKNSKCSLKFSPVLRKFALTLHYYSPAAYKYVRDIYGNMLPHTRTLSRWYGTIDGESGFTNESFEALKKKSTKSQQPLICNLVFDEMAIRRQMLFHKHRKLGAVNFGAGPQVGDEDDQVASQALVFMLVSLTENWKLPVGYFLISGITAETKANLITTCLHKCHDAGVTVVSMTFDGCPANLSAAEILGCKLTNPNSFVTHFPHPSTQDKVCIFLDPCHVIKLIRNSFENKRLLFDQNGKKIKWQLLINLNKLQMKDGLRFANKLTPRHVYFRNQIMKVRLATQLLSKSVSKALQLCDEELKYSQFADSSATILFLETFNDFFDTMNSRKCYFYGFKRPIDAINNSEVFSFLTKIKKYILNLEFHIKCRRIVKRKDLDPRITLSISKKKIVDSANKTGFIGALICIESLKTLYQHVVEEKKYMTYISTYRLSQDHIELFFGVIRKHGGYNNNPNVLQFRAAYKKTLNHLELRSSFTGNCIPLDNMNILCNSSTDVINSTTPLNRHDNEEYEVLTATSCLESDIEAEHNCNIFSDTLSSQQIPFGSQLIVGYISGYIARNLTKSLKCETVLIEFHARRLRIWRDDVTRLINKD</sequence>
<dbReference type="InterPro" id="IPR048366">
    <property type="entry name" value="TNP-like_GBD"/>
</dbReference>
<evidence type="ECO:0000256" key="1">
    <source>
        <dbReference type="ARBA" id="ARBA00022723"/>
    </source>
</evidence>
<evidence type="ECO:0000256" key="4">
    <source>
        <dbReference type="ARBA" id="ARBA00023125"/>
    </source>
</evidence>
<evidence type="ECO:0000256" key="2">
    <source>
        <dbReference type="ARBA" id="ARBA00022771"/>
    </source>
</evidence>
<evidence type="ECO:0000313" key="8">
    <source>
        <dbReference type="EMBL" id="CAB3240442.1"/>
    </source>
</evidence>
<dbReference type="OrthoDB" id="7312725at2759"/>
<dbReference type="SUPFAM" id="SSF57716">
    <property type="entry name" value="Glucocorticoid receptor-like (DNA-binding domain)"/>
    <property type="match status" value="1"/>
</dbReference>
<dbReference type="PANTHER" id="PTHR47577">
    <property type="entry name" value="THAP DOMAIN-CONTAINING PROTEIN 6"/>
    <property type="match status" value="1"/>
</dbReference>
<dbReference type="PROSITE" id="PS50950">
    <property type="entry name" value="ZF_THAP"/>
    <property type="match status" value="1"/>
</dbReference>
<evidence type="ECO:0000256" key="3">
    <source>
        <dbReference type="ARBA" id="ARBA00022833"/>
    </source>
</evidence>
<evidence type="ECO:0000256" key="6">
    <source>
        <dbReference type="SAM" id="Coils"/>
    </source>
</evidence>
<dbReference type="InterPro" id="IPR021896">
    <property type="entry name" value="THAP9-like_HTH"/>
</dbReference>
<dbReference type="SMART" id="SM00980">
    <property type="entry name" value="THAP"/>
    <property type="match status" value="1"/>
</dbReference>
<dbReference type="Gene3D" id="6.20.210.20">
    <property type="entry name" value="THAP domain"/>
    <property type="match status" value="1"/>
</dbReference>
<keyword evidence="1" id="KW-0479">Metal-binding</keyword>
<feature type="coiled-coil region" evidence="6">
    <location>
        <begin position="123"/>
        <end position="164"/>
    </location>
</feature>
<dbReference type="Pfam" id="PF21787">
    <property type="entry name" value="TNP-like_RNaseH_N"/>
    <property type="match status" value="1"/>
</dbReference>
<keyword evidence="3" id="KW-0862">Zinc</keyword>
<dbReference type="SMART" id="SM00692">
    <property type="entry name" value="DM3"/>
    <property type="match status" value="1"/>
</dbReference>
<dbReference type="Pfam" id="PF21788">
    <property type="entry name" value="TNP-like_GBD"/>
    <property type="match status" value="1"/>
</dbReference>
<dbReference type="Pfam" id="PF21789">
    <property type="entry name" value="TNP-like_RNaseH_C"/>
    <property type="match status" value="1"/>
</dbReference>
<dbReference type="GO" id="GO:0003677">
    <property type="term" value="F:DNA binding"/>
    <property type="evidence" value="ECO:0007669"/>
    <property type="project" value="UniProtKB-UniRule"/>
</dbReference>
<dbReference type="Pfam" id="PF05485">
    <property type="entry name" value="THAP"/>
    <property type="match status" value="1"/>
</dbReference>
<comment type="caution">
    <text evidence="8">The sequence shown here is derived from an EMBL/GenBank/DDBJ whole genome shotgun (WGS) entry which is preliminary data.</text>
</comment>
<gene>
    <name evidence="8" type="ORF">APLA_LOCUS8274</name>
</gene>
<dbReference type="InterPro" id="IPR048365">
    <property type="entry name" value="TNP-like_RNaseH_N"/>
</dbReference>
<organism evidence="8 9">
    <name type="scientific">Arctia plantaginis</name>
    <name type="common">Wood tiger moth</name>
    <name type="synonym">Phalaena plantaginis</name>
    <dbReference type="NCBI Taxonomy" id="874455"/>
    <lineage>
        <taxon>Eukaryota</taxon>
        <taxon>Metazoa</taxon>
        <taxon>Ecdysozoa</taxon>
        <taxon>Arthropoda</taxon>
        <taxon>Hexapoda</taxon>
        <taxon>Insecta</taxon>
        <taxon>Pterygota</taxon>
        <taxon>Neoptera</taxon>
        <taxon>Endopterygota</taxon>
        <taxon>Lepidoptera</taxon>
        <taxon>Glossata</taxon>
        <taxon>Ditrysia</taxon>
        <taxon>Noctuoidea</taxon>
        <taxon>Erebidae</taxon>
        <taxon>Arctiinae</taxon>
        <taxon>Arctia</taxon>
    </lineage>
</organism>
<proteinExistence type="predicted"/>